<dbReference type="InterPro" id="IPR016181">
    <property type="entry name" value="Acyl_CoA_acyltransferase"/>
</dbReference>
<dbReference type="KEGG" id="cmp:Cha6605_1464"/>
<keyword evidence="3 7" id="KW-0808">Transferase</keyword>
<keyword evidence="2" id="KW-1277">Toxin-antitoxin system</keyword>
<gene>
    <name evidence="7" type="ORF">Cha6605_1464</name>
</gene>
<dbReference type="AlphaFoldDB" id="K9UBZ1"/>
<accession>K9UBZ1</accession>
<evidence type="ECO:0000259" key="6">
    <source>
        <dbReference type="PROSITE" id="PS51186"/>
    </source>
</evidence>
<dbReference type="PROSITE" id="PS51186">
    <property type="entry name" value="GNAT"/>
    <property type="match status" value="1"/>
</dbReference>
<dbReference type="PANTHER" id="PTHR36449">
    <property type="entry name" value="ACETYLTRANSFERASE-RELATED"/>
    <property type="match status" value="1"/>
</dbReference>
<keyword evidence="1" id="KW-0678">Repressor</keyword>
<keyword evidence="4" id="KW-0012">Acyltransferase</keyword>
<evidence type="ECO:0000256" key="2">
    <source>
        <dbReference type="ARBA" id="ARBA00022649"/>
    </source>
</evidence>
<comment type="catalytic activity">
    <reaction evidence="5">
        <text>glycyl-tRNA(Gly) + acetyl-CoA = N-acetylglycyl-tRNA(Gly) + CoA + H(+)</text>
        <dbReference type="Rhea" id="RHEA:81867"/>
        <dbReference type="Rhea" id="RHEA-COMP:9683"/>
        <dbReference type="Rhea" id="RHEA-COMP:19766"/>
        <dbReference type="ChEBI" id="CHEBI:15378"/>
        <dbReference type="ChEBI" id="CHEBI:57287"/>
        <dbReference type="ChEBI" id="CHEBI:57288"/>
        <dbReference type="ChEBI" id="CHEBI:78522"/>
        <dbReference type="ChEBI" id="CHEBI:232036"/>
    </reaction>
</comment>
<dbReference type="eggNOG" id="COG0456">
    <property type="taxonomic scope" value="Bacteria"/>
</dbReference>
<sequence>MPLSIELLTSKKHDRSLFTCGEQSLDEYIKLRASQELKKTVSTPFVLLEPPEKTVLGYYCLSSYSIDVSDLDEPIAKGLPRYPLLPSTLLGRLAVDVSCQGKGYGGYLLLDAMKRTLEATRTVASVAIVVDEIDSNATKFYLKYGFKAFPRMPMKLYISMESIAELGLI</sequence>
<evidence type="ECO:0000256" key="5">
    <source>
        <dbReference type="ARBA" id="ARBA00049880"/>
    </source>
</evidence>
<evidence type="ECO:0000256" key="1">
    <source>
        <dbReference type="ARBA" id="ARBA00022491"/>
    </source>
</evidence>
<dbReference type="OrthoDB" id="9799147at2"/>
<dbReference type="EMBL" id="CP003600">
    <property type="protein sequence ID" value="AFY92632.1"/>
    <property type="molecule type" value="Genomic_DNA"/>
</dbReference>
<proteinExistence type="predicted"/>
<dbReference type="Proteomes" id="UP000010366">
    <property type="component" value="Chromosome"/>
</dbReference>
<dbReference type="InterPro" id="IPR000182">
    <property type="entry name" value="GNAT_dom"/>
</dbReference>
<dbReference type="GO" id="GO:0016747">
    <property type="term" value="F:acyltransferase activity, transferring groups other than amino-acyl groups"/>
    <property type="evidence" value="ECO:0007669"/>
    <property type="project" value="InterPro"/>
</dbReference>
<dbReference type="HOGENOM" id="CLU_101288_3_0_3"/>
<evidence type="ECO:0000313" key="7">
    <source>
        <dbReference type="EMBL" id="AFY92632.1"/>
    </source>
</evidence>
<dbReference type="Gene3D" id="3.40.630.30">
    <property type="match status" value="1"/>
</dbReference>
<organism evidence="7 8">
    <name type="scientific">Chamaesiphon minutus (strain ATCC 27169 / PCC 6605)</name>
    <dbReference type="NCBI Taxonomy" id="1173020"/>
    <lineage>
        <taxon>Bacteria</taxon>
        <taxon>Bacillati</taxon>
        <taxon>Cyanobacteriota</taxon>
        <taxon>Cyanophyceae</taxon>
        <taxon>Gomontiellales</taxon>
        <taxon>Chamaesiphonaceae</taxon>
        <taxon>Chamaesiphon</taxon>
    </lineage>
</organism>
<dbReference type="STRING" id="1173020.Cha6605_1464"/>
<dbReference type="SUPFAM" id="SSF55729">
    <property type="entry name" value="Acyl-CoA N-acyltransferases (Nat)"/>
    <property type="match status" value="1"/>
</dbReference>
<protein>
    <submittedName>
        <fullName evidence="7">Acetyltransferase</fullName>
    </submittedName>
</protein>
<evidence type="ECO:0000256" key="4">
    <source>
        <dbReference type="ARBA" id="ARBA00023315"/>
    </source>
</evidence>
<feature type="domain" description="N-acetyltransferase" evidence="6">
    <location>
        <begin position="15"/>
        <end position="165"/>
    </location>
</feature>
<reference evidence="7 8" key="1">
    <citation type="submission" date="2012-05" db="EMBL/GenBank/DDBJ databases">
        <title>Finished chromosome of genome of Chamaesiphon sp. PCC 6605.</title>
        <authorList>
            <consortium name="US DOE Joint Genome Institute"/>
            <person name="Gugger M."/>
            <person name="Coursin T."/>
            <person name="Rippka R."/>
            <person name="Tandeau De Marsac N."/>
            <person name="Huntemann M."/>
            <person name="Wei C.-L."/>
            <person name="Han J."/>
            <person name="Detter J.C."/>
            <person name="Han C."/>
            <person name="Tapia R."/>
            <person name="Chen A."/>
            <person name="Kyrpides N."/>
            <person name="Mavromatis K."/>
            <person name="Markowitz V."/>
            <person name="Szeto E."/>
            <person name="Ivanova N."/>
            <person name="Pagani I."/>
            <person name="Pati A."/>
            <person name="Goodwin L."/>
            <person name="Nordberg H.P."/>
            <person name="Cantor M.N."/>
            <person name="Hua S.X."/>
            <person name="Woyke T."/>
            <person name="Kerfeld C.A."/>
        </authorList>
    </citation>
    <scope>NUCLEOTIDE SEQUENCE [LARGE SCALE GENOMIC DNA]</scope>
    <source>
        <strain evidence="8">ATCC 27169 / PCC 6605</strain>
    </source>
</reference>
<name>K9UBZ1_CHAP6</name>
<dbReference type="RefSeq" id="WP_015158812.1">
    <property type="nucleotide sequence ID" value="NC_019697.1"/>
</dbReference>
<keyword evidence="8" id="KW-1185">Reference proteome</keyword>
<dbReference type="Pfam" id="PF13508">
    <property type="entry name" value="Acetyltransf_7"/>
    <property type="match status" value="1"/>
</dbReference>
<evidence type="ECO:0000256" key="3">
    <source>
        <dbReference type="ARBA" id="ARBA00022679"/>
    </source>
</evidence>
<evidence type="ECO:0000313" key="8">
    <source>
        <dbReference type="Proteomes" id="UP000010366"/>
    </source>
</evidence>
<dbReference type="PANTHER" id="PTHR36449:SF1">
    <property type="entry name" value="ACETYLTRANSFERASE"/>
    <property type="match status" value="1"/>
</dbReference>